<feature type="binding site" evidence="4">
    <location>
        <position position="66"/>
    </location>
    <ligand>
        <name>substrate</name>
    </ligand>
</feature>
<keyword evidence="2 5" id="KW-0479">Metal-binding</keyword>
<evidence type="ECO:0000259" key="6">
    <source>
        <dbReference type="Pfam" id="PF03328"/>
    </source>
</evidence>
<dbReference type="PIRSF" id="PIRSF015582">
    <property type="entry name" value="Cit_lyase_B"/>
    <property type="match status" value="1"/>
</dbReference>
<dbReference type="InterPro" id="IPR015813">
    <property type="entry name" value="Pyrv/PenolPyrv_kinase-like_dom"/>
</dbReference>
<gene>
    <name evidence="7" type="ORF">BN12_4030028</name>
</gene>
<dbReference type="GO" id="GO:0000287">
    <property type="term" value="F:magnesium ion binding"/>
    <property type="evidence" value="ECO:0007669"/>
    <property type="project" value="TreeGrafter"/>
</dbReference>
<sequence length="271" mass="29036">MTAPRSYLYVPGDRPDRLATAATRGADAIIADLEDAVAPNAKDDALAAVTAWLDTLPPHHPPAWVRLNTGDRGRQELRHLSTRPSLVGVFAPKVEHPDDLLALLDAAQREQILLAPMIESAAGLVHLEQIATASGVHQLHLGEIDLGADLNLDTTDDESPLAYARSRVVVASRYAGILPPAAPVAAELNHPDRFRTTTQALSRMGFRGRDCIHPAQVAIANDVFTPDPEQVAWAHAVLHQAQSAAGSFRGPDGTMVDEAVLRRARAILATT</sequence>
<keyword evidence="3 5" id="KW-0460">Magnesium</keyword>
<evidence type="ECO:0000256" key="5">
    <source>
        <dbReference type="PIRSR" id="PIRSR015582-2"/>
    </source>
</evidence>
<dbReference type="PANTHER" id="PTHR32308:SF10">
    <property type="entry name" value="CITRATE LYASE SUBUNIT BETA"/>
    <property type="match status" value="1"/>
</dbReference>
<dbReference type="Proteomes" id="UP000035721">
    <property type="component" value="Unassembled WGS sequence"/>
</dbReference>
<dbReference type="InterPro" id="IPR005000">
    <property type="entry name" value="Aldolase/citrate-lyase_domain"/>
</dbReference>
<dbReference type="STRING" id="1194083.BN12_4030028"/>
<evidence type="ECO:0000256" key="1">
    <source>
        <dbReference type="ARBA" id="ARBA00001946"/>
    </source>
</evidence>
<dbReference type="InterPro" id="IPR040442">
    <property type="entry name" value="Pyrv_kinase-like_dom_sf"/>
</dbReference>
<dbReference type="RefSeq" id="WP_048555713.1">
    <property type="nucleotide sequence ID" value="NZ_HF570958.1"/>
</dbReference>
<proteinExistence type="predicted"/>
<evidence type="ECO:0000256" key="2">
    <source>
        <dbReference type="ARBA" id="ARBA00022723"/>
    </source>
</evidence>
<evidence type="ECO:0000313" key="8">
    <source>
        <dbReference type="Proteomes" id="UP000035721"/>
    </source>
</evidence>
<dbReference type="GO" id="GO:0006107">
    <property type="term" value="P:oxaloacetate metabolic process"/>
    <property type="evidence" value="ECO:0007669"/>
    <property type="project" value="TreeGrafter"/>
</dbReference>
<comment type="cofactor">
    <cofactor evidence="1">
        <name>Mg(2+)</name>
        <dbReference type="ChEBI" id="CHEBI:18420"/>
    </cofactor>
</comment>
<dbReference type="Pfam" id="PF03328">
    <property type="entry name" value="HpcH_HpaI"/>
    <property type="match status" value="1"/>
</dbReference>
<reference evidence="7 8" key="1">
    <citation type="journal article" date="2013" name="ISME J.">
        <title>A metabolic model for members of the genus Tetrasphaera involved in enhanced biological phosphorus removal.</title>
        <authorList>
            <person name="Kristiansen R."/>
            <person name="Nguyen H.T.T."/>
            <person name="Saunders A.M."/>
            <person name="Nielsen J.L."/>
            <person name="Wimmer R."/>
            <person name="Le V.Q."/>
            <person name="McIlroy S.J."/>
            <person name="Petrovski S."/>
            <person name="Seviour R.J."/>
            <person name="Calteau A."/>
            <person name="Nielsen K.L."/>
            <person name="Nielsen P.H."/>
        </authorList>
    </citation>
    <scope>NUCLEOTIDE SEQUENCE [LARGE SCALE GENOMIC DNA]</scope>
    <source>
        <strain evidence="7 8">T1-X7</strain>
    </source>
</reference>
<evidence type="ECO:0000256" key="4">
    <source>
        <dbReference type="PIRSR" id="PIRSR015582-1"/>
    </source>
</evidence>
<feature type="domain" description="HpcH/HpaI aldolase/citrate lyase" evidence="6">
    <location>
        <begin position="5"/>
        <end position="214"/>
    </location>
</feature>
<dbReference type="EMBL" id="CAJB01000339">
    <property type="protein sequence ID" value="CCH79153.1"/>
    <property type="molecule type" value="Genomic_DNA"/>
</dbReference>
<dbReference type="PANTHER" id="PTHR32308">
    <property type="entry name" value="LYASE BETA SUBUNIT, PUTATIVE (AFU_ORTHOLOGUE AFUA_4G13030)-RELATED"/>
    <property type="match status" value="1"/>
</dbReference>
<feature type="binding site" evidence="5">
    <location>
        <position position="145"/>
    </location>
    <ligand>
        <name>Mg(2+)</name>
        <dbReference type="ChEBI" id="CHEBI:18420"/>
    </ligand>
</feature>
<dbReference type="OrthoDB" id="5172636at2"/>
<evidence type="ECO:0000256" key="3">
    <source>
        <dbReference type="ARBA" id="ARBA00022842"/>
    </source>
</evidence>
<organism evidence="7 8">
    <name type="scientific">Nostocoides japonicum T1-X7</name>
    <dbReference type="NCBI Taxonomy" id="1194083"/>
    <lineage>
        <taxon>Bacteria</taxon>
        <taxon>Bacillati</taxon>
        <taxon>Actinomycetota</taxon>
        <taxon>Actinomycetes</taxon>
        <taxon>Micrococcales</taxon>
        <taxon>Intrasporangiaceae</taxon>
        <taxon>Nostocoides</taxon>
    </lineage>
</organism>
<dbReference type="InterPro" id="IPR011206">
    <property type="entry name" value="Citrate_lyase_beta/mcl1/mcl2"/>
</dbReference>
<feature type="binding site" evidence="5">
    <location>
        <position position="119"/>
    </location>
    <ligand>
        <name>Mg(2+)</name>
        <dbReference type="ChEBI" id="CHEBI:18420"/>
    </ligand>
</feature>
<protein>
    <submittedName>
        <fullName evidence="7">HpcH/HpaI aldolase</fullName>
    </submittedName>
</protein>
<name>A0A077LZ20_9MICO</name>
<dbReference type="SUPFAM" id="SSF51621">
    <property type="entry name" value="Phosphoenolpyruvate/pyruvate domain"/>
    <property type="match status" value="1"/>
</dbReference>
<evidence type="ECO:0000313" key="7">
    <source>
        <dbReference type="EMBL" id="CCH79153.1"/>
    </source>
</evidence>
<feature type="binding site" evidence="4">
    <location>
        <position position="119"/>
    </location>
    <ligand>
        <name>substrate</name>
    </ligand>
</feature>
<dbReference type="AlphaFoldDB" id="A0A077LZ20"/>
<keyword evidence="8" id="KW-1185">Reference proteome</keyword>
<dbReference type="Gene3D" id="3.20.20.60">
    <property type="entry name" value="Phosphoenolpyruvate-binding domains"/>
    <property type="match status" value="1"/>
</dbReference>
<comment type="caution">
    <text evidence="7">The sequence shown here is derived from an EMBL/GenBank/DDBJ whole genome shotgun (WGS) entry which is preliminary data.</text>
</comment>
<accession>A0A077LZ20</accession>
<dbReference type="GO" id="GO:0003824">
    <property type="term" value="F:catalytic activity"/>
    <property type="evidence" value="ECO:0007669"/>
    <property type="project" value="InterPro"/>
</dbReference>